<gene>
    <name evidence="1" type="ORF">LPTSP3_g09490</name>
</gene>
<dbReference type="EMBL" id="AP025028">
    <property type="protein sequence ID" value="BDA78019.1"/>
    <property type="molecule type" value="Genomic_DNA"/>
</dbReference>
<evidence type="ECO:0008006" key="3">
    <source>
        <dbReference type="Google" id="ProtNLM"/>
    </source>
</evidence>
<keyword evidence="2" id="KW-1185">Reference proteome</keyword>
<dbReference type="Proteomes" id="UP000245263">
    <property type="component" value="Chromosome 1"/>
</dbReference>
<proteinExistence type="predicted"/>
<protein>
    <recommendedName>
        <fullName evidence="3">Lipoprotein</fullName>
    </recommendedName>
</protein>
<name>A0ABM7URM7_9LEPT</name>
<sequence>MEIEIAWQYTQIPLKMEIREPSGSQSLALWTTGSVAFGKPAPFSTPIQDSKILLKPGAKKQFLLVMKNETKEPVYFFAAPHQAHPVEHSFGFKFKCLCVNHAFTVPPGEFWYRVVEIRLSPEFLGDKLSLTHNVIGITKERMLDFEKGSAKSFTTEMD</sequence>
<dbReference type="NCBIfam" id="NF047614">
    <property type="entry name" value="LIC11469_fam"/>
    <property type="match status" value="1"/>
</dbReference>
<accession>A0ABM7URM7</accession>
<evidence type="ECO:0000313" key="2">
    <source>
        <dbReference type="Proteomes" id="UP000245263"/>
    </source>
</evidence>
<evidence type="ECO:0000313" key="1">
    <source>
        <dbReference type="EMBL" id="BDA78019.1"/>
    </source>
</evidence>
<organism evidence="1 2">
    <name type="scientific">Leptospira kobayashii</name>
    <dbReference type="NCBI Taxonomy" id="1917830"/>
    <lineage>
        <taxon>Bacteria</taxon>
        <taxon>Pseudomonadati</taxon>
        <taxon>Spirochaetota</taxon>
        <taxon>Spirochaetia</taxon>
        <taxon>Leptospirales</taxon>
        <taxon>Leptospiraceae</taxon>
        <taxon>Leptospira</taxon>
    </lineage>
</organism>
<reference evidence="1 2" key="1">
    <citation type="submission" date="2021-08" db="EMBL/GenBank/DDBJ databases">
        <title>Complete genome sequence of Leptospira kobayashii strain E30.</title>
        <authorList>
            <person name="Nakao R."/>
            <person name="Nakamura S."/>
            <person name="Masuzawa T."/>
            <person name="Koizumi N."/>
        </authorList>
    </citation>
    <scope>NUCLEOTIDE SEQUENCE [LARGE SCALE GENOMIC DNA]</scope>
    <source>
        <strain evidence="1 2">E30</strain>
    </source>
</reference>